<dbReference type="PANTHER" id="PTHR30050:SF4">
    <property type="entry name" value="ATP-BINDING PROTEIN RV3427C IN INSERTION SEQUENCE-RELATED"/>
    <property type="match status" value="1"/>
</dbReference>
<dbReference type="Gene3D" id="3.40.50.300">
    <property type="entry name" value="P-loop containing nucleotide triphosphate hydrolases"/>
    <property type="match status" value="1"/>
</dbReference>
<dbReference type="SUPFAM" id="SSF52540">
    <property type="entry name" value="P-loop containing nucleoside triphosphate hydrolases"/>
    <property type="match status" value="1"/>
</dbReference>
<gene>
    <name evidence="2" type="ORF">KHA93_11735</name>
</gene>
<reference evidence="2 3" key="1">
    <citation type="submission" date="2021-05" db="EMBL/GenBank/DDBJ databases">
        <title>Novel Bacillus species.</title>
        <authorList>
            <person name="Liu G."/>
        </authorList>
    </citation>
    <scope>NUCLEOTIDE SEQUENCE [LARGE SCALE GENOMIC DNA]</scope>
    <source>
        <strain evidence="2 3">FJAT-49732</strain>
    </source>
</reference>
<dbReference type="Pfam" id="PF01695">
    <property type="entry name" value="IstB_IS21"/>
    <property type="match status" value="1"/>
</dbReference>
<keyword evidence="2" id="KW-0067">ATP-binding</keyword>
<keyword evidence="2" id="KW-0547">Nucleotide-binding</keyword>
<dbReference type="EMBL" id="JAGYPJ010000001">
    <property type="protein sequence ID" value="MBS4200302.1"/>
    <property type="molecule type" value="Genomic_DNA"/>
</dbReference>
<dbReference type="GO" id="GO:0006260">
    <property type="term" value="P:DNA replication"/>
    <property type="evidence" value="ECO:0007669"/>
    <property type="project" value="TreeGrafter"/>
</dbReference>
<dbReference type="PRINTS" id="PR00051">
    <property type="entry name" value="DNAA"/>
</dbReference>
<keyword evidence="3" id="KW-1185">Reference proteome</keyword>
<proteinExistence type="predicted"/>
<dbReference type="GO" id="GO:0005524">
    <property type="term" value="F:ATP binding"/>
    <property type="evidence" value="ECO:0007669"/>
    <property type="project" value="UniProtKB-KW"/>
</dbReference>
<protein>
    <submittedName>
        <fullName evidence="2">ATP-binding protein</fullName>
    </submittedName>
</protein>
<name>A0A942TQN3_9BACI</name>
<dbReference type="InterPro" id="IPR002611">
    <property type="entry name" value="IstB_ATP-bd"/>
</dbReference>
<dbReference type="RefSeq" id="WP_213110896.1">
    <property type="nucleotide sequence ID" value="NZ_JAGYPJ010000001.1"/>
</dbReference>
<sequence>MDKRKADIIFKKYSLIPDDLDKATFNNYEPQNDLTKIAKEKCEWFANHFNDLTGYNSLLLQGSYGLGKSHLAFSITKRVRDLGKVVIFITMPELLNVLRGSYGNSEYKESDILTACKDADLLILDDLGAEYVKNDEGKESWAADRIFQIINSRIDKPNVFTTNLGSKELAYKYGTHGGRIVSRMMNGTRLIKFEGKDYRLKGW</sequence>
<comment type="caution">
    <text evidence="2">The sequence shown here is derived from an EMBL/GenBank/DDBJ whole genome shotgun (WGS) entry which is preliminary data.</text>
</comment>
<evidence type="ECO:0000313" key="3">
    <source>
        <dbReference type="Proteomes" id="UP000682713"/>
    </source>
</evidence>
<organism evidence="2 3">
    <name type="scientific">Lederbergia citrisecunda</name>
    <dbReference type="NCBI Taxonomy" id="2833583"/>
    <lineage>
        <taxon>Bacteria</taxon>
        <taxon>Bacillati</taxon>
        <taxon>Bacillota</taxon>
        <taxon>Bacilli</taxon>
        <taxon>Bacillales</taxon>
        <taxon>Bacillaceae</taxon>
        <taxon>Lederbergia</taxon>
    </lineage>
</organism>
<feature type="domain" description="IstB-like ATP-binding" evidence="1">
    <location>
        <begin position="57"/>
        <end position="201"/>
    </location>
</feature>
<evidence type="ECO:0000313" key="2">
    <source>
        <dbReference type="EMBL" id="MBS4200302.1"/>
    </source>
</evidence>
<evidence type="ECO:0000259" key="1">
    <source>
        <dbReference type="Pfam" id="PF01695"/>
    </source>
</evidence>
<dbReference type="InterPro" id="IPR027417">
    <property type="entry name" value="P-loop_NTPase"/>
</dbReference>
<dbReference type="PANTHER" id="PTHR30050">
    <property type="entry name" value="CHROMOSOMAL REPLICATION INITIATOR PROTEIN DNAA"/>
    <property type="match status" value="1"/>
</dbReference>
<accession>A0A942TQN3</accession>
<dbReference type="InterPro" id="IPR020591">
    <property type="entry name" value="Chromosome_initiator_DnaA-like"/>
</dbReference>
<dbReference type="Proteomes" id="UP000682713">
    <property type="component" value="Unassembled WGS sequence"/>
</dbReference>
<dbReference type="AlphaFoldDB" id="A0A942TQN3"/>